<organism evidence="2 3">
    <name type="scientific">Mycolicibacterium sphagni</name>
    <dbReference type="NCBI Taxonomy" id="1786"/>
    <lineage>
        <taxon>Bacteria</taxon>
        <taxon>Bacillati</taxon>
        <taxon>Actinomycetota</taxon>
        <taxon>Actinomycetes</taxon>
        <taxon>Mycobacteriales</taxon>
        <taxon>Mycobacteriaceae</taxon>
        <taxon>Mycolicibacterium</taxon>
    </lineage>
</organism>
<name>A0ABX2K803_9MYCO</name>
<keyword evidence="1" id="KW-0732">Signal</keyword>
<protein>
    <recommendedName>
        <fullName evidence="4">DUF732 domain-containing protein</fullName>
    </recommendedName>
</protein>
<proteinExistence type="predicted"/>
<feature type="signal peptide" evidence="1">
    <location>
        <begin position="1"/>
        <end position="20"/>
    </location>
</feature>
<gene>
    <name evidence="2" type="ORF">FEG63_22485</name>
</gene>
<dbReference type="Proteomes" id="UP000708347">
    <property type="component" value="Unassembled WGS sequence"/>
</dbReference>
<reference evidence="2 3" key="1">
    <citation type="submission" date="2019-05" db="EMBL/GenBank/DDBJ databases">
        <title>Mycolicibacterium sphagni ENV482 genome assembly.</title>
        <authorList>
            <person name="Chen W."/>
            <person name="Faulkner N.W."/>
            <person name="Hyman M.R."/>
        </authorList>
    </citation>
    <scope>NUCLEOTIDE SEQUENCE [LARGE SCALE GENOMIC DNA]</scope>
    <source>
        <strain evidence="2 3">ENV482</strain>
    </source>
</reference>
<keyword evidence="3" id="KW-1185">Reference proteome</keyword>
<accession>A0ABX2K803</accession>
<sequence length="103" mass="10731">MTMINTAKLALVTLAAPVLAALAVGLAGHAAAETPDTDGGTVSAADTVGQLRDEGMHVVVNKDDATPLEKCSVISVHQERHEHHGGQSRDAFETAYVNVFCHA</sequence>
<dbReference type="EMBL" id="VBSB01000015">
    <property type="protein sequence ID" value="NTY62310.1"/>
    <property type="molecule type" value="Genomic_DNA"/>
</dbReference>
<evidence type="ECO:0000313" key="2">
    <source>
        <dbReference type="EMBL" id="NTY62310.1"/>
    </source>
</evidence>
<evidence type="ECO:0000256" key="1">
    <source>
        <dbReference type="SAM" id="SignalP"/>
    </source>
</evidence>
<feature type="chain" id="PRO_5045775566" description="DUF732 domain-containing protein" evidence="1">
    <location>
        <begin position="21"/>
        <end position="103"/>
    </location>
</feature>
<evidence type="ECO:0000313" key="3">
    <source>
        <dbReference type="Proteomes" id="UP000708347"/>
    </source>
</evidence>
<comment type="caution">
    <text evidence="2">The sequence shown here is derived from an EMBL/GenBank/DDBJ whole genome shotgun (WGS) entry which is preliminary data.</text>
</comment>
<evidence type="ECO:0008006" key="4">
    <source>
        <dbReference type="Google" id="ProtNLM"/>
    </source>
</evidence>